<feature type="transmembrane region" description="Helical" evidence="10">
    <location>
        <begin position="250"/>
        <end position="271"/>
    </location>
</feature>
<dbReference type="Pfam" id="PF18707">
    <property type="entry name" value="IL2RB_N1"/>
    <property type="match status" value="1"/>
</dbReference>
<feature type="domain" description="Interleukin-2 receptor subunit beta N-terminal" evidence="12">
    <location>
        <begin position="32"/>
        <end position="119"/>
    </location>
</feature>
<feature type="chain" id="PRO_5042994843" description="Interleukin-2 receptor subunit beta N-terminal domain-containing protein" evidence="11">
    <location>
        <begin position="23"/>
        <end position="577"/>
    </location>
</feature>
<evidence type="ECO:0000256" key="1">
    <source>
        <dbReference type="ARBA" id="ARBA00004167"/>
    </source>
</evidence>
<feature type="region of interest" description="Disordered" evidence="9">
    <location>
        <begin position="398"/>
        <end position="421"/>
    </location>
</feature>
<dbReference type="Proteomes" id="UP001346869">
    <property type="component" value="Unassembled WGS sequence"/>
</dbReference>
<evidence type="ECO:0000256" key="10">
    <source>
        <dbReference type="SAM" id="Phobius"/>
    </source>
</evidence>
<dbReference type="SUPFAM" id="SSF49265">
    <property type="entry name" value="Fibronectin type III"/>
    <property type="match status" value="2"/>
</dbReference>
<dbReference type="AlphaFoldDB" id="A0AAN8AY68"/>
<evidence type="ECO:0000256" key="7">
    <source>
        <dbReference type="ARBA" id="ARBA00023157"/>
    </source>
</evidence>
<keyword evidence="3 10" id="KW-0812">Transmembrane</keyword>
<dbReference type="InterPro" id="IPR040951">
    <property type="entry name" value="IL2RB_N1"/>
</dbReference>
<comment type="subcellular location">
    <subcellularLocation>
        <location evidence="1">Membrane</location>
        <topology evidence="1">Single-pass membrane protein</topology>
    </subcellularLocation>
</comment>
<dbReference type="Gene3D" id="2.60.40.10">
    <property type="entry name" value="Immunoglobulins"/>
    <property type="match status" value="2"/>
</dbReference>
<dbReference type="GO" id="GO:0009897">
    <property type="term" value="C:external side of plasma membrane"/>
    <property type="evidence" value="ECO:0007669"/>
    <property type="project" value="TreeGrafter"/>
</dbReference>
<evidence type="ECO:0000256" key="6">
    <source>
        <dbReference type="ARBA" id="ARBA00023136"/>
    </source>
</evidence>
<feature type="compositionally biased region" description="Pro residues" evidence="9">
    <location>
        <begin position="520"/>
        <end position="532"/>
    </location>
</feature>
<evidence type="ECO:0000256" key="3">
    <source>
        <dbReference type="ARBA" id="ARBA00022692"/>
    </source>
</evidence>
<sequence length="577" mass="64089">MERSLNPRVLFVLLALLPVSRAEKCSSVPDKNLSCSSDYNDTITCVWNRTSDLSDSVCTISAHSHFRPTGKYANRSCTLKPVEGRPTQMMCDMHFGRNDNFQSTSKFSMKLICEPGQESVSMVFMPACHIKLKPPQQPRINITTISWHPGVQKIKNTLYYYQLQWKQEDQSWSDPSVQEHTKVAPYRWKQSGSAEKLEPDWLIRGERYEARVQVKISDEQYYRSTWSDWSPTASWVSTVGAMKQPQSSDLTLRVSSLVAVIAAVVVFLILVRFKTDKTTWVYIVKKITGPPLPNPKDSFLQNANFQSWLTPHFFAESFHSLFGAGEMVSVDIVSSVDAVVPCSQEVALLHKIRSEVIHATTSSSFADHSYSNLLVHPPTISSLTAGNLLPCVADAPYGPVGGQSEREHDEDRGKEEDIHQLLSKGSSSRAVLLVSDYEKVEEMQGERGRLQSLDSGVGSGEEEVSQESLEADSITVEEEREEGRVNFHKSFGGGGGMQVDSDYKKVHPVEEEDESTDLLLPPPPSCSSPSLPPLSFSKGLSLALKPDLLETMALVSSSSRSVKPSGDGYMAVRQEQS</sequence>
<dbReference type="GO" id="GO:0016064">
    <property type="term" value="P:immunoglobulin mediated immune response"/>
    <property type="evidence" value="ECO:0007669"/>
    <property type="project" value="TreeGrafter"/>
</dbReference>
<gene>
    <name evidence="13" type="ORF">PBY51_018401</name>
</gene>
<keyword evidence="5 10" id="KW-1133">Transmembrane helix</keyword>
<dbReference type="InterPro" id="IPR013783">
    <property type="entry name" value="Ig-like_fold"/>
</dbReference>
<reference evidence="13 14" key="1">
    <citation type="journal article" date="2023" name="Genes (Basel)">
        <title>Chromosome-Level Genome Assembly and Circadian Gene Repertoire of the Patagonia Blennie Eleginops maclovinus-The Closest Ancestral Proxy of Antarctic Cryonotothenioids.</title>
        <authorList>
            <person name="Cheng C.C."/>
            <person name="Rivera-Colon A.G."/>
            <person name="Minhas B.F."/>
            <person name="Wilson L."/>
            <person name="Rayamajhi N."/>
            <person name="Vargas-Chacoff L."/>
            <person name="Catchen J.M."/>
        </authorList>
    </citation>
    <scope>NUCLEOTIDE SEQUENCE [LARGE SCALE GENOMIC DNA]</scope>
    <source>
        <strain evidence="13">JMC-PN-2008</strain>
    </source>
</reference>
<name>A0AAN8AY68_ELEMC</name>
<feature type="region of interest" description="Disordered" evidence="9">
    <location>
        <begin position="443"/>
        <end position="532"/>
    </location>
</feature>
<dbReference type="InterPro" id="IPR036116">
    <property type="entry name" value="FN3_sf"/>
</dbReference>
<dbReference type="EMBL" id="JAUZQC010000003">
    <property type="protein sequence ID" value="KAK5873353.1"/>
    <property type="molecule type" value="Genomic_DNA"/>
</dbReference>
<proteinExistence type="inferred from homology"/>
<keyword evidence="8" id="KW-0675">Receptor</keyword>
<evidence type="ECO:0000256" key="4">
    <source>
        <dbReference type="ARBA" id="ARBA00022729"/>
    </source>
</evidence>
<keyword evidence="7" id="KW-1015">Disulfide bond</keyword>
<evidence type="ECO:0000313" key="13">
    <source>
        <dbReference type="EMBL" id="KAK5873353.1"/>
    </source>
</evidence>
<feature type="compositionally biased region" description="Basic and acidic residues" evidence="9">
    <location>
        <begin position="404"/>
        <end position="419"/>
    </location>
</feature>
<dbReference type="PANTHER" id="PTHR23037:SF22">
    <property type="entry name" value="CYTOKINE RECEPTOR COMMON SUBUNIT BETA"/>
    <property type="match status" value="1"/>
</dbReference>
<evidence type="ECO:0000256" key="8">
    <source>
        <dbReference type="ARBA" id="ARBA00023170"/>
    </source>
</evidence>
<keyword evidence="6 10" id="KW-0472">Membrane</keyword>
<keyword evidence="4 11" id="KW-0732">Signal</keyword>
<evidence type="ECO:0000256" key="9">
    <source>
        <dbReference type="SAM" id="MobiDB-lite"/>
    </source>
</evidence>
<evidence type="ECO:0000259" key="12">
    <source>
        <dbReference type="Pfam" id="PF18707"/>
    </source>
</evidence>
<comment type="similarity">
    <text evidence="2">Belongs to the type I cytokine receptor family. Type 4 subfamily.</text>
</comment>
<feature type="signal peptide" evidence="11">
    <location>
        <begin position="1"/>
        <end position="22"/>
    </location>
</feature>
<dbReference type="GO" id="GO:0004896">
    <property type="term" value="F:cytokine receptor activity"/>
    <property type="evidence" value="ECO:0007669"/>
    <property type="project" value="TreeGrafter"/>
</dbReference>
<evidence type="ECO:0000313" key="14">
    <source>
        <dbReference type="Proteomes" id="UP001346869"/>
    </source>
</evidence>
<evidence type="ECO:0000256" key="2">
    <source>
        <dbReference type="ARBA" id="ARBA00008280"/>
    </source>
</evidence>
<protein>
    <recommendedName>
        <fullName evidence="12">Interleukin-2 receptor subunit beta N-terminal domain-containing protein</fullName>
    </recommendedName>
</protein>
<accession>A0AAN8AY68</accession>
<comment type="caution">
    <text evidence="13">The sequence shown here is derived from an EMBL/GenBank/DDBJ whole genome shotgun (WGS) entry which is preliminary data.</text>
</comment>
<keyword evidence="14" id="KW-1185">Reference proteome</keyword>
<feature type="region of interest" description="Disordered" evidence="9">
    <location>
        <begin position="555"/>
        <end position="577"/>
    </location>
</feature>
<dbReference type="PANTHER" id="PTHR23037">
    <property type="entry name" value="CYTOKINE RECEPTOR"/>
    <property type="match status" value="1"/>
</dbReference>
<organism evidence="13 14">
    <name type="scientific">Eleginops maclovinus</name>
    <name type="common">Patagonian blennie</name>
    <name type="synonym">Eleginus maclovinus</name>
    <dbReference type="NCBI Taxonomy" id="56733"/>
    <lineage>
        <taxon>Eukaryota</taxon>
        <taxon>Metazoa</taxon>
        <taxon>Chordata</taxon>
        <taxon>Craniata</taxon>
        <taxon>Vertebrata</taxon>
        <taxon>Euteleostomi</taxon>
        <taxon>Actinopterygii</taxon>
        <taxon>Neopterygii</taxon>
        <taxon>Teleostei</taxon>
        <taxon>Neoteleostei</taxon>
        <taxon>Acanthomorphata</taxon>
        <taxon>Eupercaria</taxon>
        <taxon>Perciformes</taxon>
        <taxon>Notothenioidei</taxon>
        <taxon>Eleginopidae</taxon>
        <taxon>Eleginops</taxon>
    </lineage>
</organism>
<evidence type="ECO:0000256" key="11">
    <source>
        <dbReference type="SAM" id="SignalP"/>
    </source>
</evidence>
<reference evidence="13 14" key="2">
    <citation type="journal article" date="2023" name="Mol. Biol. Evol.">
        <title>Genomics of Secondarily Temperate Adaptation in the Only Non-Antarctic Icefish.</title>
        <authorList>
            <person name="Rivera-Colon A.G."/>
            <person name="Rayamajhi N."/>
            <person name="Minhas B.F."/>
            <person name="Madrigal G."/>
            <person name="Bilyk K.T."/>
            <person name="Yoon V."/>
            <person name="Hune M."/>
            <person name="Gregory S."/>
            <person name="Cheng C.H.C."/>
            <person name="Catchen J.M."/>
        </authorList>
    </citation>
    <scope>NUCLEOTIDE SEQUENCE [LARGE SCALE GENOMIC DNA]</scope>
    <source>
        <strain evidence="13">JMC-PN-2008</strain>
    </source>
</reference>
<evidence type="ECO:0000256" key="5">
    <source>
        <dbReference type="ARBA" id="ARBA00022989"/>
    </source>
</evidence>